<comment type="caution">
    <text evidence="6">The sequence shown here is derived from an EMBL/GenBank/DDBJ whole genome shotgun (WGS) entry which is preliminary data.</text>
</comment>
<dbReference type="NCBIfam" id="NF000849">
    <property type="entry name" value="PRK00075.1-1"/>
    <property type="match status" value="1"/>
</dbReference>
<evidence type="ECO:0000256" key="1">
    <source>
        <dbReference type="ARBA" id="ARBA00022573"/>
    </source>
</evidence>
<dbReference type="PANTHER" id="PTHR35863:SF1">
    <property type="entry name" value="COBALT-PRECORRIN-5B C(1)-METHYLTRANSFERASE"/>
    <property type="match status" value="1"/>
</dbReference>
<protein>
    <recommendedName>
        <fullName evidence="5">Cobalt-precorrin-5B C(1)-methyltransferase</fullName>
        <ecNumber evidence="5">2.1.1.195</ecNumber>
    </recommendedName>
    <alternativeName>
        <fullName evidence="5">Cobalt-precorrin-6A synthase</fullName>
    </alternativeName>
</protein>
<accession>A0A2U1K3W5</accession>
<dbReference type="Gene3D" id="3.30.2110.10">
    <property type="entry name" value="CbiD-like"/>
    <property type="match status" value="1"/>
</dbReference>
<evidence type="ECO:0000313" key="7">
    <source>
        <dbReference type="Proteomes" id="UP000245998"/>
    </source>
</evidence>
<keyword evidence="4 5" id="KW-0949">S-adenosyl-L-methionine</keyword>
<gene>
    <name evidence="5" type="primary">cbiD</name>
    <name evidence="6" type="ORF">DCC39_07135</name>
</gene>
<dbReference type="EMBL" id="QCZG01000011">
    <property type="protein sequence ID" value="PWA12201.1"/>
    <property type="molecule type" value="Genomic_DNA"/>
</dbReference>
<dbReference type="EC" id="2.1.1.195" evidence="5"/>
<dbReference type="OrthoDB" id="6439987at2"/>
<evidence type="ECO:0000313" key="6">
    <source>
        <dbReference type="EMBL" id="PWA12201.1"/>
    </source>
</evidence>
<comment type="similarity">
    <text evidence="5">Belongs to the CbiD family.</text>
</comment>
<keyword evidence="2 5" id="KW-0489">Methyltransferase</keyword>
<evidence type="ECO:0000256" key="2">
    <source>
        <dbReference type="ARBA" id="ARBA00022603"/>
    </source>
</evidence>
<dbReference type="PIRSF" id="PIRSF026782">
    <property type="entry name" value="CbiD"/>
    <property type="match status" value="1"/>
</dbReference>
<dbReference type="Proteomes" id="UP000245998">
    <property type="component" value="Unassembled WGS sequence"/>
</dbReference>
<dbReference type="GO" id="GO:0032259">
    <property type="term" value="P:methylation"/>
    <property type="evidence" value="ECO:0007669"/>
    <property type="project" value="UniProtKB-KW"/>
</dbReference>
<organism evidence="6 7">
    <name type="scientific">Pueribacillus theae</name>
    <dbReference type="NCBI Taxonomy" id="2171751"/>
    <lineage>
        <taxon>Bacteria</taxon>
        <taxon>Bacillati</taxon>
        <taxon>Bacillota</taxon>
        <taxon>Bacilli</taxon>
        <taxon>Bacillales</taxon>
        <taxon>Bacillaceae</taxon>
        <taxon>Pueribacillus</taxon>
    </lineage>
</organism>
<dbReference type="InterPro" id="IPR036074">
    <property type="entry name" value="CbiD_sf"/>
</dbReference>
<name>A0A2U1K3W5_9BACI</name>
<evidence type="ECO:0000256" key="3">
    <source>
        <dbReference type="ARBA" id="ARBA00022679"/>
    </source>
</evidence>
<dbReference type="GO" id="GO:0043780">
    <property type="term" value="F:cobalt-precorrin-5B C1-methyltransferase activity"/>
    <property type="evidence" value="ECO:0007669"/>
    <property type="project" value="RHEA"/>
</dbReference>
<dbReference type="PANTHER" id="PTHR35863">
    <property type="entry name" value="COBALT-PRECORRIN-5B C(1)-METHYLTRANSFERASE"/>
    <property type="match status" value="1"/>
</dbReference>
<comment type="catalytic activity">
    <reaction evidence="5">
        <text>Co-precorrin-5B + S-adenosyl-L-methionine = Co-precorrin-6A + S-adenosyl-L-homocysteine</text>
        <dbReference type="Rhea" id="RHEA:26285"/>
        <dbReference type="ChEBI" id="CHEBI:57856"/>
        <dbReference type="ChEBI" id="CHEBI:59789"/>
        <dbReference type="ChEBI" id="CHEBI:60063"/>
        <dbReference type="ChEBI" id="CHEBI:60064"/>
        <dbReference type="EC" id="2.1.1.195"/>
    </reaction>
</comment>
<dbReference type="NCBIfam" id="TIGR00312">
    <property type="entry name" value="cbiD"/>
    <property type="match status" value="1"/>
</dbReference>
<proteinExistence type="inferred from homology"/>
<dbReference type="HAMAP" id="MF_00787">
    <property type="entry name" value="CbiD"/>
    <property type="match status" value="1"/>
</dbReference>
<dbReference type="RefSeq" id="WP_116554207.1">
    <property type="nucleotide sequence ID" value="NZ_QCZG01000011.1"/>
</dbReference>
<reference evidence="6 7" key="1">
    <citation type="submission" date="2018-04" db="EMBL/GenBank/DDBJ databases">
        <title>Camelliibacillus theae gen. nov., sp. nov., isolated from Pu'er tea.</title>
        <authorList>
            <person name="Niu L."/>
        </authorList>
    </citation>
    <scope>NUCLEOTIDE SEQUENCE [LARGE SCALE GENOMIC DNA]</scope>
    <source>
        <strain evidence="6 7">T8</strain>
    </source>
</reference>
<comment type="pathway">
    <text evidence="5">Cofactor biosynthesis; adenosylcobalamin biosynthesis; cob(II)yrinate a,c-diamide from sirohydrochlorin (anaerobic route): step 6/10.</text>
</comment>
<sequence>MQKEPENVKELRHGYTTGANATAGTKAALTALITGEKQTEATITLPIGQDVTFTLENCHLHEKSATAELIKDGGDDPDATHGALIQVTVSWADEPGIHLDGGKGVGRVTKEGLPIPVGEAAINPVPRKMIKEVAQEVLMEYGITRGVKIIVSVPDGEEIAKKTLNGRLGIIGGISILGTRGIVVPFSHASYKASIAQALSVARAAGIDHVVITTGGRSEKYGMKQYPDLPIESFIEMGDFIGFTLKLCKNKGMKKVSMVGMMGKFSKIAQGVMMVHARRSSIDFNFLAEVAEESGADEALLQKIREANTASQVGDMMLENGHTQFFERICQYCNAAALKEVRGGLEIETSLYTLKGKFLGKAGTSS</sequence>
<dbReference type="GO" id="GO:0019251">
    <property type="term" value="P:anaerobic cobalamin biosynthetic process"/>
    <property type="evidence" value="ECO:0007669"/>
    <property type="project" value="UniProtKB-UniRule"/>
</dbReference>
<dbReference type="AlphaFoldDB" id="A0A2U1K3W5"/>
<comment type="function">
    <text evidence="5">Catalyzes the methylation of C-1 in cobalt-precorrin-5B to form cobalt-precorrin-6A.</text>
</comment>
<keyword evidence="1 5" id="KW-0169">Cobalamin biosynthesis</keyword>
<keyword evidence="7" id="KW-1185">Reference proteome</keyword>
<dbReference type="UniPathway" id="UPA00148">
    <property type="reaction ID" value="UER00227"/>
</dbReference>
<dbReference type="Pfam" id="PF01888">
    <property type="entry name" value="CbiD"/>
    <property type="match status" value="1"/>
</dbReference>
<keyword evidence="3 5" id="KW-0808">Transferase</keyword>
<dbReference type="SUPFAM" id="SSF111342">
    <property type="entry name" value="CbiD-like"/>
    <property type="match status" value="1"/>
</dbReference>
<evidence type="ECO:0000256" key="4">
    <source>
        <dbReference type="ARBA" id="ARBA00022691"/>
    </source>
</evidence>
<dbReference type="InterPro" id="IPR002748">
    <property type="entry name" value="CbiD"/>
</dbReference>
<evidence type="ECO:0000256" key="5">
    <source>
        <dbReference type="HAMAP-Rule" id="MF_00787"/>
    </source>
</evidence>